<evidence type="ECO:0000256" key="5">
    <source>
        <dbReference type="HAMAP-Rule" id="MF_00340"/>
    </source>
</evidence>
<keyword evidence="2 5" id="KW-0689">Ribosomal protein</keyword>
<sequence length="60" mass="7118">MANPRHRHTPSRRDKRRANWFKMAVPTLVECPECKEPKLPHRVCPNCGSYKGRKFLEVEE</sequence>
<keyword evidence="3 5" id="KW-0687">Ribonucleoprotein</keyword>
<evidence type="ECO:0000313" key="6">
    <source>
        <dbReference type="EMBL" id="XCH45802.1"/>
    </source>
</evidence>
<dbReference type="PANTHER" id="PTHR35534:SF1">
    <property type="entry name" value="LARGE RIBOSOMAL SUBUNIT PROTEIN BL32"/>
    <property type="match status" value="1"/>
</dbReference>
<dbReference type="InterPro" id="IPR011332">
    <property type="entry name" value="Ribosomal_zn-bd"/>
</dbReference>
<evidence type="ECO:0000256" key="3">
    <source>
        <dbReference type="ARBA" id="ARBA00023274"/>
    </source>
</evidence>
<comment type="similarity">
    <text evidence="1 5">Belongs to the bacterial ribosomal protein bL32 family.</text>
</comment>
<evidence type="ECO:0000256" key="4">
    <source>
        <dbReference type="ARBA" id="ARBA00035178"/>
    </source>
</evidence>
<dbReference type="RefSeq" id="WP_353683344.1">
    <property type="nucleotide sequence ID" value="NZ_CP144373.1"/>
</dbReference>
<organism evidence="6">
    <name type="scientific">Thermodesulfovibrio autotrophicus</name>
    <dbReference type="NCBI Taxonomy" id="3118333"/>
    <lineage>
        <taxon>Bacteria</taxon>
        <taxon>Pseudomonadati</taxon>
        <taxon>Nitrospirota</taxon>
        <taxon>Thermodesulfovibrionia</taxon>
        <taxon>Thermodesulfovibrionales</taxon>
        <taxon>Thermodesulfovibrionaceae</taxon>
        <taxon>Thermodesulfovibrio</taxon>
    </lineage>
</organism>
<accession>A0AAU8GWX0</accession>
<dbReference type="GO" id="GO:0006412">
    <property type="term" value="P:translation"/>
    <property type="evidence" value="ECO:0007669"/>
    <property type="project" value="UniProtKB-UniRule"/>
</dbReference>
<reference evidence="6" key="1">
    <citation type="submission" date="2024-01" db="EMBL/GenBank/DDBJ databases">
        <title>The first autotrophic representatives of the genus Thermodesulfovibrio.</title>
        <authorList>
            <person name="Maltseva A.I."/>
            <person name="Elcheninov A.G."/>
            <person name="Kublanov I.V."/>
            <person name="Lebedinsky A.V."/>
            <person name="Frolov E.N."/>
        </authorList>
    </citation>
    <scope>NUCLEOTIDE SEQUENCE</scope>
    <source>
        <strain evidence="6">3907-1M</strain>
    </source>
</reference>
<protein>
    <recommendedName>
        <fullName evidence="4 5">Large ribosomal subunit protein bL32</fullName>
    </recommendedName>
</protein>
<dbReference type="InterPro" id="IPR002677">
    <property type="entry name" value="Ribosomal_bL32"/>
</dbReference>
<dbReference type="InterPro" id="IPR044957">
    <property type="entry name" value="Ribosomal_bL32_bact"/>
</dbReference>
<name>A0AAU8GWX0_9BACT</name>
<proteinExistence type="inferred from homology"/>
<dbReference type="HAMAP" id="MF_00340">
    <property type="entry name" value="Ribosomal_bL32"/>
    <property type="match status" value="1"/>
</dbReference>
<dbReference type="Pfam" id="PF01783">
    <property type="entry name" value="Ribosomal_L32p"/>
    <property type="match status" value="1"/>
</dbReference>
<dbReference type="SUPFAM" id="SSF57829">
    <property type="entry name" value="Zn-binding ribosomal proteins"/>
    <property type="match status" value="1"/>
</dbReference>
<dbReference type="GO" id="GO:0015934">
    <property type="term" value="C:large ribosomal subunit"/>
    <property type="evidence" value="ECO:0007669"/>
    <property type="project" value="InterPro"/>
</dbReference>
<dbReference type="AlphaFoldDB" id="A0AAU8GWX0"/>
<dbReference type="NCBIfam" id="TIGR01031">
    <property type="entry name" value="rpmF_bact"/>
    <property type="match status" value="1"/>
</dbReference>
<evidence type="ECO:0000256" key="2">
    <source>
        <dbReference type="ARBA" id="ARBA00022980"/>
    </source>
</evidence>
<dbReference type="EMBL" id="CP144373">
    <property type="protein sequence ID" value="XCH45802.1"/>
    <property type="molecule type" value="Genomic_DNA"/>
</dbReference>
<dbReference type="GO" id="GO:0003735">
    <property type="term" value="F:structural constituent of ribosome"/>
    <property type="evidence" value="ECO:0007669"/>
    <property type="project" value="InterPro"/>
</dbReference>
<evidence type="ECO:0000256" key="1">
    <source>
        <dbReference type="ARBA" id="ARBA00008560"/>
    </source>
</evidence>
<gene>
    <name evidence="5 6" type="primary">rpmF</name>
    <name evidence="6" type="ORF">V4D30_05575</name>
</gene>
<dbReference type="PANTHER" id="PTHR35534">
    <property type="entry name" value="50S RIBOSOMAL PROTEIN L32"/>
    <property type="match status" value="1"/>
</dbReference>
<dbReference type="KEGG" id="taut:V4D30_05575"/>